<dbReference type="AlphaFoldDB" id="A0A8X6U2H5"/>
<protein>
    <submittedName>
        <fullName evidence="2">Uncharacterized protein</fullName>
    </submittedName>
</protein>
<evidence type="ECO:0000256" key="1">
    <source>
        <dbReference type="SAM" id="MobiDB-lite"/>
    </source>
</evidence>
<sequence length="102" mass="11489">MVTNYVDPGQSRRVGRPSWGCTTERAHTESTEGVKKKLVASTESRLDGMGWWILGWLTSKSAWLGNNVLGLPQNAYLWFQPNLSICAKCSWAYNHSWALSNE</sequence>
<name>A0A8X6U2H5_NEPPI</name>
<keyword evidence="3" id="KW-1185">Reference proteome</keyword>
<comment type="caution">
    <text evidence="2">The sequence shown here is derived from an EMBL/GenBank/DDBJ whole genome shotgun (WGS) entry which is preliminary data.</text>
</comment>
<reference evidence="2" key="1">
    <citation type="submission" date="2020-08" db="EMBL/GenBank/DDBJ databases">
        <title>Multicomponent nature underlies the extraordinary mechanical properties of spider dragline silk.</title>
        <authorList>
            <person name="Kono N."/>
            <person name="Nakamura H."/>
            <person name="Mori M."/>
            <person name="Yoshida Y."/>
            <person name="Ohtoshi R."/>
            <person name="Malay A.D."/>
            <person name="Moran D.A.P."/>
            <person name="Tomita M."/>
            <person name="Numata K."/>
            <person name="Arakawa K."/>
        </authorList>
    </citation>
    <scope>NUCLEOTIDE SEQUENCE</scope>
</reference>
<proteinExistence type="predicted"/>
<dbReference type="Proteomes" id="UP000887013">
    <property type="component" value="Unassembled WGS sequence"/>
</dbReference>
<dbReference type="EMBL" id="BMAW01020490">
    <property type="protein sequence ID" value="GFT68444.1"/>
    <property type="molecule type" value="Genomic_DNA"/>
</dbReference>
<evidence type="ECO:0000313" key="3">
    <source>
        <dbReference type="Proteomes" id="UP000887013"/>
    </source>
</evidence>
<organism evidence="2 3">
    <name type="scientific">Nephila pilipes</name>
    <name type="common">Giant wood spider</name>
    <name type="synonym">Nephila maculata</name>
    <dbReference type="NCBI Taxonomy" id="299642"/>
    <lineage>
        <taxon>Eukaryota</taxon>
        <taxon>Metazoa</taxon>
        <taxon>Ecdysozoa</taxon>
        <taxon>Arthropoda</taxon>
        <taxon>Chelicerata</taxon>
        <taxon>Arachnida</taxon>
        <taxon>Araneae</taxon>
        <taxon>Araneomorphae</taxon>
        <taxon>Entelegynae</taxon>
        <taxon>Araneoidea</taxon>
        <taxon>Nephilidae</taxon>
        <taxon>Nephila</taxon>
    </lineage>
</organism>
<evidence type="ECO:0000313" key="2">
    <source>
        <dbReference type="EMBL" id="GFT68444.1"/>
    </source>
</evidence>
<accession>A0A8X6U2H5</accession>
<gene>
    <name evidence="2" type="ORF">NPIL_314551</name>
</gene>
<feature type="region of interest" description="Disordered" evidence="1">
    <location>
        <begin position="1"/>
        <end position="28"/>
    </location>
</feature>